<dbReference type="Proteomes" id="UP000335636">
    <property type="component" value="Unassembled WGS sequence"/>
</dbReference>
<dbReference type="AlphaFoldDB" id="A0A5E4CUX7"/>
<gene>
    <name evidence="2" type="ORF">GHT09_013231</name>
    <name evidence="3" type="ORF">MONAX_5E042890</name>
</gene>
<evidence type="ECO:0000313" key="4">
    <source>
        <dbReference type="Proteomes" id="UP000335636"/>
    </source>
</evidence>
<dbReference type="EMBL" id="CABDUW010002137">
    <property type="protein sequence ID" value="VTJ85635.1"/>
    <property type="molecule type" value="Genomic_DNA"/>
</dbReference>
<name>A0A5E4CUX7_MARMO</name>
<evidence type="ECO:0000256" key="1">
    <source>
        <dbReference type="SAM" id="MobiDB-lite"/>
    </source>
</evidence>
<keyword evidence="4" id="KW-1185">Reference proteome</keyword>
<proteinExistence type="predicted"/>
<dbReference type="Proteomes" id="UP000662637">
    <property type="component" value="Unassembled WGS sequence"/>
</dbReference>
<reference evidence="2" key="2">
    <citation type="submission" date="2020-08" db="EMBL/GenBank/DDBJ databases">
        <authorList>
            <person name="Shumante A."/>
            <person name="Zimin A.V."/>
            <person name="Puiu D."/>
            <person name="Salzberg S.L."/>
        </authorList>
    </citation>
    <scope>NUCLEOTIDE SEQUENCE</scope>
    <source>
        <strain evidence="2">WC2-LM</strain>
        <tissue evidence="2">Liver</tissue>
    </source>
</reference>
<feature type="compositionally biased region" description="Polar residues" evidence="1">
    <location>
        <begin position="75"/>
        <end position="84"/>
    </location>
</feature>
<feature type="region of interest" description="Disordered" evidence="1">
    <location>
        <begin position="1"/>
        <end position="84"/>
    </location>
</feature>
<organism evidence="3 4">
    <name type="scientific">Marmota monax</name>
    <name type="common">Woodchuck</name>
    <dbReference type="NCBI Taxonomy" id="9995"/>
    <lineage>
        <taxon>Eukaryota</taxon>
        <taxon>Metazoa</taxon>
        <taxon>Chordata</taxon>
        <taxon>Craniata</taxon>
        <taxon>Vertebrata</taxon>
        <taxon>Euteleostomi</taxon>
        <taxon>Mammalia</taxon>
        <taxon>Eutheria</taxon>
        <taxon>Euarchontoglires</taxon>
        <taxon>Glires</taxon>
        <taxon>Rodentia</taxon>
        <taxon>Sciuromorpha</taxon>
        <taxon>Sciuridae</taxon>
        <taxon>Xerinae</taxon>
        <taxon>Marmotini</taxon>
        <taxon>Marmota</taxon>
    </lineage>
</organism>
<accession>A0A5E4CUX7</accession>
<dbReference type="EMBL" id="WJEC01008462">
    <property type="protein sequence ID" value="KAF7462075.1"/>
    <property type="molecule type" value="Genomic_DNA"/>
</dbReference>
<evidence type="ECO:0000313" key="2">
    <source>
        <dbReference type="EMBL" id="KAF7462075.1"/>
    </source>
</evidence>
<protein>
    <submittedName>
        <fullName evidence="3">Uncharacterized protein</fullName>
    </submittedName>
</protein>
<evidence type="ECO:0000313" key="3">
    <source>
        <dbReference type="EMBL" id="VTJ85635.1"/>
    </source>
</evidence>
<reference evidence="3 4" key="1">
    <citation type="submission" date="2019-04" db="EMBL/GenBank/DDBJ databases">
        <authorList>
            <person name="Alioto T."/>
            <person name="Alioto T."/>
        </authorList>
    </citation>
    <scope>NUCLEOTIDE SEQUENCE [LARGE SCALE GENOMIC DNA]</scope>
</reference>
<sequence length="84" mass="8664">MPPGLRRAFAGSRHRSAFDPSGCRLPTATPQPQDLGSGRSFRVLRGGAAGGATRPHSHGRRGAPAGNEGQLRTLPGSTDPPSSH</sequence>